<evidence type="ECO:0000259" key="15">
    <source>
        <dbReference type="Pfam" id="PF02826"/>
    </source>
</evidence>
<keyword evidence="6" id="KW-0597">Phosphoprotein</keyword>
<dbReference type="Pfam" id="PF19304">
    <property type="entry name" value="PGDH_inter"/>
    <property type="match status" value="1"/>
</dbReference>
<dbReference type="InterPro" id="IPR045626">
    <property type="entry name" value="PGDH_ASB_dom"/>
</dbReference>
<comment type="caution">
    <text evidence="17">The sequence shown here is derived from an EMBL/GenBank/DDBJ whole genome shotgun (WGS) entry which is preliminary data.</text>
</comment>
<accession>A0A8J1XS41</accession>
<dbReference type="PANTHER" id="PTHR42938">
    <property type="entry name" value="FORMATE DEHYDROGENASE 1"/>
    <property type="match status" value="1"/>
</dbReference>
<keyword evidence="7 13" id="KW-0028">Amino-acid biosynthesis</keyword>
<dbReference type="UniPathway" id="UPA00135">
    <property type="reaction ID" value="UER00196"/>
</dbReference>
<keyword evidence="9 13" id="KW-0560">Oxidoreductase</keyword>
<keyword evidence="8" id="KW-0007">Acetylation</keyword>
<evidence type="ECO:0000256" key="6">
    <source>
        <dbReference type="ARBA" id="ARBA00022553"/>
    </source>
</evidence>
<dbReference type="CDD" id="cd12173">
    <property type="entry name" value="PGDH_4"/>
    <property type="match status" value="1"/>
</dbReference>
<dbReference type="EMBL" id="CAIIXF020000007">
    <property type="protein sequence ID" value="CAH1789717.1"/>
    <property type="molecule type" value="Genomic_DNA"/>
</dbReference>
<keyword evidence="10 13" id="KW-0520">NAD</keyword>
<proteinExistence type="inferred from homology"/>
<dbReference type="FunFam" id="3.40.50.720:FF:000021">
    <property type="entry name" value="D-3-phosphoglycerate dehydrogenase"/>
    <property type="match status" value="1"/>
</dbReference>
<feature type="domain" description="D-isomer specific 2-hydroxyacid dehydrogenase NAD-binding" evidence="15">
    <location>
        <begin position="113"/>
        <end position="286"/>
    </location>
</feature>
<name>A0A8J1XS41_OWEFU</name>
<evidence type="ECO:0000259" key="16">
    <source>
        <dbReference type="Pfam" id="PF19304"/>
    </source>
</evidence>
<evidence type="ECO:0000256" key="5">
    <source>
        <dbReference type="ARBA" id="ARBA00021582"/>
    </source>
</evidence>
<dbReference type="SUPFAM" id="SSF51735">
    <property type="entry name" value="NAD(P)-binding Rossmann-fold domains"/>
    <property type="match status" value="1"/>
</dbReference>
<dbReference type="EC" id="1.1.1.95" evidence="4 13"/>
<comment type="similarity">
    <text evidence="2 13">Belongs to the D-isomer specific 2-hydroxyacid dehydrogenase family.</text>
</comment>
<dbReference type="Pfam" id="PF02826">
    <property type="entry name" value="2-Hacid_dh_C"/>
    <property type="match status" value="1"/>
</dbReference>
<dbReference type="InterPro" id="IPR006236">
    <property type="entry name" value="PGDH"/>
</dbReference>
<dbReference type="InterPro" id="IPR029752">
    <property type="entry name" value="D-isomer_DH_CS1"/>
</dbReference>
<dbReference type="GO" id="GO:0004617">
    <property type="term" value="F:phosphoglycerate dehydrogenase activity"/>
    <property type="evidence" value="ECO:0007669"/>
    <property type="project" value="UniProtKB-EC"/>
</dbReference>
<evidence type="ECO:0000313" key="18">
    <source>
        <dbReference type="Proteomes" id="UP000749559"/>
    </source>
</evidence>
<feature type="domain" description="D-3-phosphoglycerate dehydrogenase ASB" evidence="16">
    <location>
        <begin position="331"/>
        <end position="417"/>
    </location>
</feature>
<evidence type="ECO:0000256" key="4">
    <source>
        <dbReference type="ARBA" id="ARBA00013143"/>
    </source>
</evidence>
<dbReference type="InterPro" id="IPR006139">
    <property type="entry name" value="D-isomer_2_OHA_DH_cat_dom"/>
</dbReference>
<dbReference type="OrthoDB" id="1621027at2759"/>
<evidence type="ECO:0000256" key="7">
    <source>
        <dbReference type="ARBA" id="ARBA00022605"/>
    </source>
</evidence>
<dbReference type="InterPro" id="IPR029009">
    <property type="entry name" value="ASB_dom_sf"/>
</dbReference>
<feature type="domain" description="D-isomer specific 2-hydroxyacid dehydrogenase catalytic" evidence="14">
    <location>
        <begin position="8"/>
        <end position="318"/>
    </location>
</feature>
<gene>
    <name evidence="17" type="ORF">OFUS_LOCUS15027</name>
</gene>
<dbReference type="PROSITE" id="PS00065">
    <property type="entry name" value="D_2_HYDROXYACID_DH_1"/>
    <property type="match status" value="1"/>
</dbReference>
<dbReference type="InterPro" id="IPR036291">
    <property type="entry name" value="NAD(P)-bd_dom_sf"/>
</dbReference>
<dbReference type="InterPro" id="IPR006140">
    <property type="entry name" value="D-isomer_DH_NAD-bd"/>
</dbReference>
<dbReference type="InterPro" id="IPR029753">
    <property type="entry name" value="D-isomer_DH_CS"/>
</dbReference>
<organism evidence="17 18">
    <name type="scientific">Owenia fusiformis</name>
    <name type="common">Polychaete worm</name>
    <dbReference type="NCBI Taxonomy" id="6347"/>
    <lineage>
        <taxon>Eukaryota</taxon>
        <taxon>Metazoa</taxon>
        <taxon>Spiralia</taxon>
        <taxon>Lophotrochozoa</taxon>
        <taxon>Annelida</taxon>
        <taxon>Polychaeta</taxon>
        <taxon>Sedentaria</taxon>
        <taxon>Canalipalpata</taxon>
        <taxon>Sabellida</taxon>
        <taxon>Oweniida</taxon>
        <taxon>Oweniidae</taxon>
        <taxon>Owenia</taxon>
    </lineage>
</organism>
<reference evidence="17" key="1">
    <citation type="submission" date="2022-03" db="EMBL/GenBank/DDBJ databases">
        <authorList>
            <person name="Martin C."/>
        </authorList>
    </citation>
    <scope>NUCLEOTIDE SEQUENCE</scope>
</reference>
<evidence type="ECO:0000256" key="10">
    <source>
        <dbReference type="ARBA" id="ARBA00023027"/>
    </source>
</evidence>
<evidence type="ECO:0000256" key="9">
    <source>
        <dbReference type="ARBA" id="ARBA00023002"/>
    </source>
</evidence>
<comment type="catalytic activity">
    <reaction evidence="12 13">
        <text>(2R)-3-phosphoglycerate + NAD(+) = 3-phosphooxypyruvate + NADH + H(+)</text>
        <dbReference type="Rhea" id="RHEA:12641"/>
        <dbReference type="ChEBI" id="CHEBI:15378"/>
        <dbReference type="ChEBI" id="CHEBI:18110"/>
        <dbReference type="ChEBI" id="CHEBI:57540"/>
        <dbReference type="ChEBI" id="CHEBI:57945"/>
        <dbReference type="ChEBI" id="CHEBI:58272"/>
        <dbReference type="EC" id="1.1.1.95"/>
    </reaction>
</comment>
<protein>
    <recommendedName>
        <fullName evidence="5 13">D-3-phosphoglycerate dehydrogenase</fullName>
        <ecNumber evidence="4 13">1.1.1.95</ecNumber>
    </recommendedName>
</protein>
<dbReference type="AlphaFoldDB" id="A0A8J1XS41"/>
<comment type="pathway">
    <text evidence="1 13">Amino-acid biosynthesis; L-serine biosynthesis; L-serine from 3-phospho-D-glycerate: step 1/3.</text>
</comment>
<dbReference type="Gene3D" id="3.30.1330.90">
    <property type="entry name" value="D-3-phosphoglycerate dehydrogenase, domain 3"/>
    <property type="match status" value="1"/>
</dbReference>
<evidence type="ECO:0000256" key="3">
    <source>
        <dbReference type="ARBA" id="ARBA00011881"/>
    </source>
</evidence>
<dbReference type="SUPFAM" id="SSF52283">
    <property type="entry name" value="Formate/glycerate dehydrogenase catalytic domain-like"/>
    <property type="match status" value="1"/>
</dbReference>
<evidence type="ECO:0000256" key="1">
    <source>
        <dbReference type="ARBA" id="ARBA00005216"/>
    </source>
</evidence>
<dbReference type="Proteomes" id="UP000749559">
    <property type="component" value="Unassembled WGS sequence"/>
</dbReference>
<dbReference type="SUPFAM" id="SSF143548">
    <property type="entry name" value="Serine metabolism enzymes domain"/>
    <property type="match status" value="1"/>
</dbReference>
<dbReference type="PROSITE" id="PS00671">
    <property type="entry name" value="D_2_HYDROXYACID_DH_3"/>
    <property type="match status" value="1"/>
</dbReference>
<evidence type="ECO:0000256" key="8">
    <source>
        <dbReference type="ARBA" id="ARBA00022990"/>
    </source>
</evidence>
<dbReference type="Gene3D" id="3.40.50.720">
    <property type="entry name" value="NAD(P)-binding Rossmann-like Domain"/>
    <property type="match status" value="2"/>
</dbReference>
<evidence type="ECO:0000256" key="2">
    <source>
        <dbReference type="ARBA" id="ARBA00005854"/>
    </source>
</evidence>
<dbReference type="PANTHER" id="PTHR42938:SF22">
    <property type="entry name" value="D-3-PHOSPHOGLYCERATE DEHYDROGENASE"/>
    <property type="match status" value="1"/>
</dbReference>
<evidence type="ECO:0000256" key="11">
    <source>
        <dbReference type="ARBA" id="ARBA00023299"/>
    </source>
</evidence>
<keyword evidence="18" id="KW-1185">Reference proteome</keyword>
<evidence type="ECO:0000256" key="12">
    <source>
        <dbReference type="ARBA" id="ARBA00048731"/>
    </source>
</evidence>
<evidence type="ECO:0000259" key="14">
    <source>
        <dbReference type="Pfam" id="PF00389"/>
    </source>
</evidence>
<dbReference type="NCBIfam" id="TIGR01327">
    <property type="entry name" value="PGDH"/>
    <property type="match status" value="1"/>
</dbReference>
<dbReference type="GO" id="GO:0006564">
    <property type="term" value="P:L-serine biosynthetic process"/>
    <property type="evidence" value="ECO:0007669"/>
    <property type="project" value="UniProtKB-KW"/>
</dbReference>
<dbReference type="Pfam" id="PF00389">
    <property type="entry name" value="2-Hacid_dh"/>
    <property type="match status" value="1"/>
</dbReference>
<comment type="subunit">
    <text evidence="3">Homotetramer.</text>
</comment>
<dbReference type="GO" id="GO:0051287">
    <property type="term" value="F:NAD binding"/>
    <property type="evidence" value="ECO:0007669"/>
    <property type="project" value="UniProtKB-UniRule"/>
</dbReference>
<evidence type="ECO:0000256" key="13">
    <source>
        <dbReference type="RuleBase" id="RU363003"/>
    </source>
</evidence>
<keyword evidence="11 13" id="KW-0718">Serine biosynthesis</keyword>
<evidence type="ECO:0000313" key="17">
    <source>
        <dbReference type="EMBL" id="CAH1789717.1"/>
    </source>
</evidence>
<sequence length="528" mass="55736">MVLTLRRVLITDEIAQQCIDILKRNGIEVVKNTALAKNKGQLLNEIKEFDGLVVRSGTKVSADIINAGSRLQIIGRAGTGVDNIDCEAATRKGVIVMNTPGGNTMSAAEHTCAMMCAMTRHIPQGTESMRAGRWDRKKYMGSELYGKTLAIIGLGRIGREVASRMQSFGMTTIGYDPLVSAEESAEFKIEWMELEKIWPLADYVTVHVPLIPPTKNLISEKVFNIAKKGVRIINVARGGIVDESALLEALNNGQCGGAALDVFLEEPPTNKDLIAHPLCISTPHLGASTVEAQTRVAEEIAQQFVDAAEGKELIGAVNAAALSNALSEASKPWVALGQAMGALASTLVPTVNGDTQLQIITQGSSMKGAGAYLKSAVLMGLLKVQVNNGINLVNAPMFAKDNGVQAKTEHKEGSASQLVVIIQQNGLAPHQLTGHAAGSSAILTEMSGCVFPNGCTLGGNVLVYTGPYSTQTFPTVAAAISQGGSSITSYSGSSEQKGVCYSLVGLESPLQNLDAIKQNVNSVHQVSL</sequence>